<name>A0A401LX03_9BACE</name>
<evidence type="ECO:0000313" key="2">
    <source>
        <dbReference type="EMBL" id="GCB35997.1"/>
    </source>
</evidence>
<dbReference type="GO" id="GO:0006281">
    <property type="term" value="P:DNA repair"/>
    <property type="evidence" value="ECO:0007669"/>
    <property type="project" value="TreeGrafter"/>
</dbReference>
<dbReference type="InterPro" id="IPR013825">
    <property type="entry name" value="Topo_IA_cen_sub2"/>
</dbReference>
<dbReference type="GO" id="GO:0043597">
    <property type="term" value="C:cytoplasmic replication fork"/>
    <property type="evidence" value="ECO:0007669"/>
    <property type="project" value="TreeGrafter"/>
</dbReference>
<feature type="domain" description="Topo IA-type catalytic" evidence="1">
    <location>
        <begin position="1"/>
        <end position="142"/>
    </location>
</feature>
<comment type="caution">
    <text evidence="2">The sequence shown here is derived from an EMBL/GenBank/DDBJ whole genome shotgun (WGS) entry which is preliminary data.</text>
</comment>
<organism evidence="2 3">
    <name type="scientific">Bacteroides faecalis</name>
    <dbReference type="NCBI Taxonomy" id="2447885"/>
    <lineage>
        <taxon>Bacteria</taxon>
        <taxon>Pseudomonadati</taxon>
        <taxon>Bacteroidota</taxon>
        <taxon>Bacteroidia</taxon>
        <taxon>Bacteroidales</taxon>
        <taxon>Bacteroidaceae</taxon>
        <taxon>Bacteroides</taxon>
    </lineage>
</organism>
<evidence type="ECO:0000313" key="3">
    <source>
        <dbReference type="Proteomes" id="UP000288079"/>
    </source>
</evidence>
<protein>
    <recommendedName>
        <fullName evidence="1">Topo IA-type catalytic domain-containing protein</fullName>
    </recommendedName>
</protein>
<dbReference type="Gene3D" id="2.70.20.10">
    <property type="entry name" value="Topoisomerase I, domain 3"/>
    <property type="match status" value="1"/>
</dbReference>
<accession>A0A401LX03</accession>
<dbReference type="EMBL" id="BHWB01000008">
    <property type="protein sequence ID" value="GCB35997.1"/>
    <property type="molecule type" value="Genomic_DNA"/>
</dbReference>
<proteinExistence type="predicted"/>
<dbReference type="AlphaFoldDB" id="A0A401LX03"/>
<dbReference type="PROSITE" id="PS52039">
    <property type="entry name" value="TOPO_IA_2"/>
    <property type="match status" value="1"/>
</dbReference>
<dbReference type="GO" id="GO:0006265">
    <property type="term" value="P:DNA topological change"/>
    <property type="evidence" value="ECO:0007669"/>
    <property type="project" value="InterPro"/>
</dbReference>
<dbReference type="InterPro" id="IPR023405">
    <property type="entry name" value="Topo_IA_core_domain"/>
</dbReference>
<dbReference type="PANTHER" id="PTHR11390">
    <property type="entry name" value="PROKARYOTIC DNA TOPOISOMERASE"/>
    <property type="match status" value="1"/>
</dbReference>
<reference evidence="2 3" key="1">
    <citation type="submission" date="2018-10" db="EMBL/GenBank/DDBJ databases">
        <title>Draft Genome Sequence of Bacteroides sp. KCTC 15687.</title>
        <authorList>
            <person name="Yu S.Y."/>
            <person name="Kim J.S."/>
            <person name="Oh B.S."/>
            <person name="Park S.H."/>
            <person name="Kang S.W."/>
            <person name="Park J.E."/>
            <person name="Choi S.H."/>
            <person name="Han K.I."/>
            <person name="Lee K.C."/>
            <person name="Eom M.K."/>
            <person name="Suh M.K."/>
            <person name="Lee D.H."/>
            <person name="Yoon H."/>
            <person name="Kim B."/>
            <person name="Yang S.J."/>
            <person name="Lee J.S."/>
            <person name="Lee J.H."/>
        </authorList>
    </citation>
    <scope>NUCLEOTIDE SEQUENCE [LARGE SCALE GENOMIC DNA]</scope>
    <source>
        <strain evidence="2 3">KCTC 15687</strain>
    </source>
</reference>
<dbReference type="SUPFAM" id="SSF56712">
    <property type="entry name" value="Prokaryotic type I DNA topoisomerase"/>
    <property type="match status" value="1"/>
</dbReference>
<dbReference type="InterPro" id="IPR013826">
    <property type="entry name" value="Topo_IA_cen_sub3"/>
</dbReference>
<dbReference type="Gene3D" id="1.10.290.10">
    <property type="entry name" value="Topoisomerase I, domain 4"/>
    <property type="match status" value="1"/>
</dbReference>
<dbReference type="PANTHER" id="PTHR11390:SF21">
    <property type="entry name" value="DNA TOPOISOMERASE 3-ALPHA"/>
    <property type="match status" value="1"/>
</dbReference>
<dbReference type="InterPro" id="IPR000380">
    <property type="entry name" value="Topo_IA"/>
</dbReference>
<keyword evidence="3" id="KW-1185">Reference proteome</keyword>
<dbReference type="InterPro" id="IPR013497">
    <property type="entry name" value="Topo_IA_cen"/>
</dbReference>
<dbReference type="Pfam" id="PF01131">
    <property type="entry name" value="Topoisom_bac"/>
    <property type="match status" value="1"/>
</dbReference>
<evidence type="ECO:0000259" key="1">
    <source>
        <dbReference type="PROSITE" id="PS52039"/>
    </source>
</evidence>
<dbReference type="Proteomes" id="UP000288079">
    <property type="component" value="Unassembled WGS sequence"/>
</dbReference>
<gene>
    <name evidence="2" type="ORF">KGMB02408_29420</name>
</gene>
<dbReference type="GO" id="GO:0003677">
    <property type="term" value="F:DNA binding"/>
    <property type="evidence" value="ECO:0007669"/>
    <property type="project" value="InterPro"/>
</dbReference>
<sequence length="142" mass="15857">MITYPRTGSRYIPEDVFAEIPKLLAFIGTQPEWKDKVRAKAAPTRRSVDGGKVTDHHALLVTGEKPLFLSKEDNTIYQMIAGRMVEAFSEKCVKDVTTVTAECAGVEFTVKGSVVRQAGWRAVYGEEKRRKLPFPAGRKATR</sequence>
<dbReference type="GO" id="GO:0006310">
    <property type="term" value="P:DNA recombination"/>
    <property type="evidence" value="ECO:0007669"/>
    <property type="project" value="TreeGrafter"/>
</dbReference>
<dbReference type="GO" id="GO:0003917">
    <property type="term" value="F:DNA topoisomerase type I (single strand cut, ATP-independent) activity"/>
    <property type="evidence" value="ECO:0007669"/>
    <property type="project" value="InterPro"/>
</dbReference>